<protein>
    <submittedName>
        <fullName evidence="2">Uncharacterized protein</fullName>
    </submittedName>
</protein>
<feature type="compositionally biased region" description="Low complexity" evidence="1">
    <location>
        <begin position="1"/>
        <end position="13"/>
    </location>
</feature>
<sequence>MRGSSGRPRQRGPTQRCTRRGPQLLISGRVVVRRRVARWGEPSCATD</sequence>
<dbReference type="Proteomes" id="UP000030760">
    <property type="component" value="Unassembled WGS sequence"/>
</dbReference>
<accession>M3EAT4</accession>
<feature type="region of interest" description="Disordered" evidence="1">
    <location>
        <begin position="1"/>
        <end position="24"/>
    </location>
</feature>
<reference evidence="3" key="1">
    <citation type="journal article" date="2013" name="Genome Announc.">
        <title>Draft Genome Sequence of Streptomyces bottropensis ATCC 25435, a Bottromycin-Producing Actinomycete.</title>
        <authorList>
            <person name="Zhang H."/>
            <person name="Zhou W."/>
            <person name="Zhuang Y."/>
            <person name="Liang X."/>
            <person name="Liu T."/>
        </authorList>
    </citation>
    <scope>NUCLEOTIDE SEQUENCE [LARGE SCALE GENOMIC DNA]</scope>
    <source>
        <strain evidence="3">ATCC 25435</strain>
    </source>
</reference>
<evidence type="ECO:0000313" key="3">
    <source>
        <dbReference type="Proteomes" id="UP000030760"/>
    </source>
</evidence>
<dbReference type="AlphaFoldDB" id="M3EAT4"/>
<evidence type="ECO:0000313" key="2">
    <source>
        <dbReference type="EMBL" id="EMF53276.1"/>
    </source>
</evidence>
<evidence type="ECO:0000256" key="1">
    <source>
        <dbReference type="SAM" id="MobiDB-lite"/>
    </source>
</evidence>
<name>M3EAT4_9ACTN</name>
<gene>
    <name evidence="2" type="ORF">SBD_4820</name>
</gene>
<dbReference type="EMBL" id="KB405089">
    <property type="protein sequence ID" value="EMF53276.1"/>
    <property type="molecule type" value="Genomic_DNA"/>
</dbReference>
<organism evidence="2 3">
    <name type="scientific">Streptomyces bottropensis ATCC 25435</name>
    <dbReference type="NCBI Taxonomy" id="1054862"/>
    <lineage>
        <taxon>Bacteria</taxon>
        <taxon>Bacillati</taxon>
        <taxon>Actinomycetota</taxon>
        <taxon>Actinomycetes</taxon>
        <taxon>Kitasatosporales</taxon>
        <taxon>Streptomycetaceae</taxon>
        <taxon>Streptomyces</taxon>
    </lineage>
</organism>
<proteinExistence type="predicted"/>